<feature type="compositionally biased region" description="Low complexity" evidence="3">
    <location>
        <begin position="98"/>
        <end position="134"/>
    </location>
</feature>
<dbReference type="Pfam" id="PF16987">
    <property type="entry name" value="KIX_2"/>
    <property type="match status" value="1"/>
</dbReference>
<accession>A0ABD3RP20</accession>
<feature type="region of interest" description="Disordered" evidence="3">
    <location>
        <begin position="711"/>
        <end position="737"/>
    </location>
</feature>
<feature type="compositionally biased region" description="Low complexity" evidence="3">
    <location>
        <begin position="406"/>
        <end position="416"/>
    </location>
</feature>
<sequence>MDVNNWRATQAQSQNSEVAQGMEPGDWRTPLQADSRQRIANKIMETLKRHLPFSGPDGLLELKRIAVRFEEKIYAAATSQSDYLKKISLKMLTVETKSQNPMANSSQSNAANNSRNPQDPASQSMQSQLQNQVQPLPTPMVSNQSQARQQLLSQNISNNIAPSGAPNSATLSSALPPGGISQGTMPNVACQNPNMQNIQNMSNVTSNAVGNSMGQGVPSNIFANSQRQIPGRQQQVVPQEQQQQSQNSQQYQYNQQLQHHLMKQKPQQGSNTQSLMQSQILQQQQQQQQQQQNLLQSTQLQSSQHAIMQPSLRQSSASSTLQQNQQSSLQPSSQSMLQQQSQSVLRQHQQQSQQPSMMHQQQNSMPQHPLLPTQQPQPQQLSGQPNTANMQQNQLNGQQHSVIDAQQSHQQQQRLMPQQNNISNLQQQKTISQQNNMHQQQSTAQQNNLPNIHPQNNLSGFQQQQMVGIQHGNSGLQTSQQTLMLQQSKVAAQQQMQQNMTNLLPNQAQQPQPSQQQMMSQIQSQPSQMQQQMGLQQTANPSQRDMQQRIQPAGSLLQQTTTVDQQKQLLQSQRIIPEVPLASLDSSSHTGNANGGDWQEEIYQKIKSMNEMYFPELNEMYHRIAGKLQQHDSLPQGPQQPENHQLDKFRIFKVMLERLIVFLRTKKNELQPNHKEKIVVAQKQILSILNSNRPRKPVSSMQQGQVPQSQMHAMQQSQQPQQQISQIHTHENQMSSQMQPMNVQGPVATTQQNNMGNLQHNTSSSISNVPNSCQNTIDALQPGSNIDHGQGNGINSVQQVAMSSVQQNPVSGQQQMNINSISSQGGLTTLQSNVNPLQASTNILQSQHVKQEQQMFSAQQLNQFQQRKMQQQYMKRQQLMQQHQTTPHQSAHQSAQQMVNLNQMNDTNDVKMRQQIGGKSVVIQQHHSSGQRPTYHHQQMNAGTPFSISSPQVLQAASSQIGYHPSPQLDQQNLLITHTKAGTPLQSANSPFIVPSPSTSMAPSPMPGDSEKLNSGVSLLSNAGNNLLHPITGPSLTAQSLAIGTPGISASPLLAEFTSPDSHGVASTIVSGNSNVVEQPLDRLIKVVKSMSPKALSASVSDISSVVSMVDRVSGSAPGNGSRATVGEDLVAMTKCRLQARSFFAQDGPCGTKRMRRYTSAVPSSVVSSTGSVNDSFRHFNGCESDGESTGASSIKRPRFEANHALEEELWEINQRLIDTVVYISEDDIDPTAVAAAGEGGEGIIVKCSFSAVALSPNLKSQYSSAQMSPIQPLRLLIPSNYPNCSPILLDKFPVEVSKEYEDLWIKTKSRFNISLRALAQPMSLGEIARTWDICARSVISEYAQRSGGGSFSSKYGTWENNNCLSAA</sequence>
<feature type="compositionally biased region" description="Polar residues" evidence="3">
    <location>
        <begin position="140"/>
        <end position="173"/>
    </location>
</feature>
<dbReference type="PANTHER" id="PTHR33137">
    <property type="entry name" value="MEDIATOR OF RNA POLYMERASE II TRANSCRIPTION SUBUNIT 15A-RELATED"/>
    <property type="match status" value="1"/>
</dbReference>
<evidence type="ECO:0000313" key="6">
    <source>
        <dbReference type="Proteomes" id="UP001634393"/>
    </source>
</evidence>
<feature type="compositionally biased region" description="Low complexity" evidence="3">
    <location>
        <begin position="506"/>
        <end position="537"/>
    </location>
</feature>
<reference evidence="5 6" key="1">
    <citation type="submission" date="2024-12" db="EMBL/GenBank/DDBJ databases">
        <title>The unique morphological basis and parallel evolutionary history of personate flowers in Penstemon.</title>
        <authorList>
            <person name="Depatie T.H."/>
            <person name="Wessinger C.A."/>
        </authorList>
    </citation>
    <scope>NUCLEOTIDE SEQUENCE [LARGE SCALE GENOMIC DNA]</scope>
    <source>
        <strain evidence="5">WTNN_2</strain>
        <tissue evidence="5">Leaf</tissue>
    </source>
</reference>
<dbReference type="InterPro" id="IPR044661">
    <property type="entry name" value="MED15a/b/c-like"/>
</dbReference>
<dbReference type="GO" id="GO:0005634">
    <property type="term" value="C:nucleus"/>
    <property type="evidence" value="ECO:0007669"/>
    <property type="project" value="UniProtKB-SubCell"/>
</dbReference>
<feature type="region of interest" description="Disordered" evidence="3">
    <location>
        <begin position="227"/>
        <end position="279"/>
    </location>
</feature>
<evidence type="ECO:0000259" key="4">
    <source>
        <dbReference type="Pfam" id="PF16987"/>
    </source>
</evidence>
<feature type="region of interest" description="Disordered" evidence="3">
    <location>
        <begin position="301"/>
        <end position="416"/>
    </location>
</feature>
<dbReference type="FunFam" id="1.10.246.20:FF:000003">
    <property type="entry name" value="Mediator of RNA polymerase II transcription subunit 15a"/>
    <property type="match status" value="1"/>
</dbReference>
<evidence type="ECO:0000256" key="3">
    <source>
        <dbReference type="SAM" id="MobiDB-lite"/>
    </source>
</evidence>
<feature type="region of interest" description="Disordered" evidence="3">
    <location>
        <begin position="506"/>
        <end position="547"/>
    </location>
</feature>
<comment type="caution">
    <text evidence="5">The sequence shown here is derived from an EMBL/GenBank/DDBJ whole genome shotgun (WGS) entry which is preliminary data.</text>
</comment>
<feature type="region of interest" description="Disordered" evidence="3">
    <location>
        <begin position="988"/>
        <end position="1012"/>
    </location>
</feature>
<organism evidence="5 6">
    <name type="scientific">Penstemon smallii</name>
    <dbReference type="NCBI Taxonomy" id="265156"/>
    <lineage>
        <taxon>Eukaryota</taxon>
        <taxon>Viridiplantae</taxon>
        <taxon>Streptophyta</taxon>
        <taxon>Embryophyta</taxon>
        <taxon>Tracheophyta</taxon>
        <taxon>Spermatophyta</taxon>
        <taxon>Magnoliopsida</taxon>
        <taxon>eudicotyledons</taxon>
        <taxon>Gunneridae</taxon>
        <taxon>Pentapetalae</taxon>
        <taxon>asterids</taxon>
        <taxon>lamiids</taxon>
        <taxon>Lamiales</taxon>
        <taxon>Plantaginaceae</taxon>
        <taxon>Cheloneae</taxon>
        <taxon>Penstemon</taxon>
    </lineage>
</organism>
<feature type="compositionally biased region" description="Polar residues" evidence="3">
    <location>
        <begin position="182"/>
        <end position="194"/>
    </location>
</feature>
<keyword evidence="2" id="KW-0539">Nucleus</keyword>
<feature type="region of interest" description="Disordered" evidence="3">
    <location>
        <begin position="98"/>
        <end position="194"/>
    </location>
</feature>
<evidence type="ECO:0000256" key="2">
    <source>
        <dbReference type="ARBA" id="ARBA00023242"/>
    </source>
</evidence>
<comment type="subcellular location">
    <subcellularLocation>
        <location evidence="1">Nucleus</location>
    </subcellularLocation>
</comment>
<evidence type="ECO:0000256" key="1">
    <source>
        <dbReference type="ARBA" id="ARBA00004123"/>
    </source>
</evidence>
<feature type="compositionally biased region" description="Polar residues" evidence="3">
    <location>
        <begin position="1"/>
        <end position="18"/>
    </location>
</feature>
<feature type="compositionally biased region" description="Polar residues" evidence="3">
    <location>
        <begin position="538"/>
        <end position="547"/>
    </location>
</feature>
<feature type="domain" description="Mediator complex subunit 15 KIX" evidence="4">
    <location>
        <begin position="25"/>
        <end position="104"/>
    </location>
</feature>
<dbReference type="InterPro" id="IPR036546">
    <property type="entry name" value="MED15_KIX"/>
</dbReference>
<name>A0ABD3RP20_9LAMI</name>
<keyword evidence="6" id="KW-1185">Reference proteome</keyword>
<dbReference type="Gene3D" id="1.10.246.20">
    <property type="entry name" value="Coactivator CBP, KIX domain"/>
    <property type="match status" value="1"/>
</dbReference>
<feature type="region of interest" description="Disordered" evidence="3">
    <location>
        <begin position="1"/>
        <end position="29"/>
    </location>
</feature>
<feature type="compositionally biased region" description="Low complexity" evidence="3">
    <location>
        <begin position="314"/>
        <end position="385"/>
    </location>
</feature>
<protein>
    <recommendedName>
        <fullName evidence="4">Mediator complex subunit 15 KIX domain-containing protein</fullName>
    </recommendedName>
</protein>
<feature type="compositionally biased region" description="Low complexity" evidence="3">
    <location>
        <begin position="711"/>
        <end position="727"/>
    </location>
</feature>
<feature type="compositionally biased region" description="Low complexity" evidence="3">
    <location>
        <begin position="233"/>
        <end position="259"/>
    </location>
</feature>
<dbReference type="PANTHER" id="PTHR33137:SF4">
    <property type="entry name" value="MEDIATOR OF RNA POLYMERASE II TRANSCRIPTION SUBUNIT 15A-RELATED"/>
    <property type="match status" value="1"/>
</dbReference>
<gene>
    <name evidence="5" type="ORF">ACJIZ3_015972</name>
</gene>
<dbReference type="InterPro" id="IPR036529">
    <property type="entry name" value="KIX_dom_sf"/>
</dbReference>
<feature type="region of interest" description="Disordered" evidence="3">
    <location>
        <begin position="430"/>
        <end position="457"/>
    </location>
</feature>
<dbReference type="EMBL" id="JBJXBP010000008">
    <property type="protein sequence ID" value="KAL3814704.1"/>
    <property type="molecule type" value="Genomic_DNA"/>
</dbReference>
<proteinExistence type="predicted"/>
<evidence type="ECO:0000313" key="5">
    <source>
        <dbReference type="EMBL" id="KAL3814704.1"/>
    </source>
</evidence>
<dbReference type="Proteomes" id="UP001634393">
    <property type="component" value="Unassembled WGS sequence"/>
</dbReference>
<feature type="compositionally biased region" description="Polar residues" evidence="3">
    <location>
        <begin position="386"/>
        <end position="405"/>
    </location>
</feature>